<dbReference type="InterPro" id="IPR022877">
    <property type="entry name" value="UPF0173"/>
</dbReference>
<dbReference type="SMART" id="SM00849">
    <property type="entry name" value="Lactamase_B"/>
    <property type="match status" value="1"/>
</dbReference>
<dbReference type="PANTHER" id="PTHR43546:SF3">
    <property type="entry name" value="UPF0173 METAL-DEPENDENT HYDROLASE MJ1163"/>
    <property type="match status" value="1"/>
</dbReference>
<gene>
    <name evidence="4" type="ORF">SAMEA104719789_01481</name>
</gene>
<dbReference type="Pfam" id="PF12706">
    <property type="entry name" value="Lactamase_B_2"/>
    <property type="match status" value="1"/>
</dbReference>
<evidence type="ECO:0000256" key="2">
    <source>
        <dbReference type="HAMAP-Rule" id="MF_00457"/>
    </source>
</evidence>
<dbReference type="InterPro" id="IPR001279">
    <property type="entry name" value="Metallo-B-lactamas"/>
</dbReference>
<reference evidence="4 5" key="1">
    <citation type="submission" date="2018-09" db="EMBL/GenBank/DDBJ databases">
        <authorList>
            <consortium name="Pathogen Informatics"/>
        </authorList>
    </citation>
    <scope>NUCLEOTIDE SEQUENCE [LARGE SCALE GENOMIC DNA]</scope>
    <source>
        <strain evidence="4 5">OH-22767</strain>
    </source>
</reference>
<protein>
    <recommendedName>
        <fullName evidence="2">UPF0173 metal-dependent hydrolase SAMEA104719789_01481</fullName>
    </recommendedName>
</protein>
<comment type="similarity">
    <text evidence="2">Belongs to the UPF0173 family.</text>
</comment>
<dbReference type="SUPFAM" id="SSF56281">
    <property type="entry name" value="Metallo-hydrolase/oxidoreductase"/>
    <property type="match status" value="1"/>
</dbReference>
<dbReference type="EMBL" id="UNSC01000007">
    <property type="protein sequence ID" value="SZD74024.1"/>
    <property type="molecule type" value="Genomic_DNA"/>
</dbReference>
<dbReference type="Gene3D" id="3.60.15.10">
    <property type="entry name" value="Ribonuclease Z/Hydroxyacylglutathione hydrolase-like"/>
    <property type="match status" value="1"/>
</dbReference>
<proteinExistence type="inferred from homology"/>
<sequence>MKLTFHGHATLEIQTENHKLLVDPFITGNPLVENYDLEKFKPDYIILTHAHQDHVLDAEKIAKNTEAVIISNAEIAAYYQEKGIETHGMNTGGAFDFPFGRLVSTIAFHSSSFDDGTYGGNPNGYIFFLGDKKIYVAGDTSLTQEMKLIPELYGVMDLAVLPIGDNFTMGPKQAAKAAEFIKPKNILGYHYDTFPPIKIDKQEAKKTFEAIGFELNLLEIGESLNF</sequence>
<dbReference type="Proteomes" id="UP000262142">
    <property type="component" value="Unassembled WGS sequence"/>
</dbReference>
<accession>A0A383U2B4</accession>
<dbReference type="OrthoDB" id="9789133at2"/>
<dbReference type="InterPro" id="IPR050114">
    <property type="entry name" value="UPF0173_UPF0282_UlaG_hydrolase"/>
</dbReference>
<evidence type="ECO:0000256" key="1">
    <source>
        <dbReference type="ARBA" id="ARBA00022801"/>
    </source>
</evidence>
<dbReference type="GO" id="GO:0016787">
    <property type="term" value="F:hydrolase activity"/>
    <property type="evidence" value="ECO:0007669"/>
    <property type="project" value="UniProtKB-UniRule"/>
</dbReference>
<keyword evidence="1 2" id="KW-0378">Hydrolase</keyword>
<dbReference type="RefSeq" id="WP_119059676.1">
    <property type="nucleotide sequence ID" value="NZ_UNSC01000007.1"/>
</dbReference>
<dbReference type="HAMAP" id="MF_00457">
    <property type="entry name" value="UPF0173"/>
    <property type="match status" value="1"/>
</dbReference>
<evidence type="ECO:0000313" key="5">
    <source>
        <dbReference type="Proteomes" id="UP000262142"/>
    </source>
</evidence>
<feature type="domain" description="Metallo-beta-lactamase" evidence="3">
    <location>
        <begin position="7"/>
        <end position="190"/>
    </location>
</feature>
<dbReference type="NCBIfam" id="NF001911">
    <property type="entry name" value="PRK00685.1"/>
    <property type="match status" value="1"/>
</dbReference>
<evidence type="ECO:0000259" key="3">
    <source>
        <dbReference type="SMART" id="SM00849"/>
    </source>
</evidence>
<organism evidence="4 5">
    <name type="scientific">Candidatus Ornithobacterium hominis</name>
    <dbReference type="NCBI Taxonomy" id="2497989"/>
    <lineage>
        <taxon>Bacteria</taxon>
        <taxon>Pseudomonadati</taxon>
        <taxon>Bacteroidota</taxon>
        <taxon>Flavobacteriia</taxon>
        <taxon>Flavobacteriales</taxon>
        <taxon>Weeksellaceae</taxon>
        <taxon>Ornithobacterium</taxon>
    </lineage>
</organism>
<keyword evidence="5" id="KW-1185">Reference proteome</keyword>
<evidence type="ECO:0000313" key="4">
    <source>
        <dbReference type="EMBL" id="SZD74024.1"/>
    </source>
</evidence>
<dbReference type="AlphaFoldDB" id="A0A383U2B4"/>
<dbReference type="InterPro" id="IPR036866">
    <property type="entry name" value="RibonucZ/Hydroxyglut_hydro"/>
</dbReference>
<dbReference type="PANTHER" id="PTHR43546">
    <property type="entry name" value="UPF0173 METAL-DEPENDENT HYDROLASE MJ1163-RELATED"/>
    <property type="match status" value="1"/>
</dbReference>
<name>A0A383U2B4_9FLAO</name>